<reference evidence="2 3" key="1">
    <citation type="submission" date="2016-12" db="EMBL/GenBank/DDBJ databases">
        <title>Draft genome sequences of strains Salinicola socius SMB35, Salinicola sp. MH3R3-1 and Chromohalobacter sp. SMB17 from the Verkhnekamsk potash mining region of Russia.</title>
        <authorList>
            <person name="Mavrodi D.V."/>
            <person name="Olsson B.E."/>
            <person name="Korsakova E.S."/>
            <person name="Pyankova A."/>
            <person name="Mavrodi O.V."/>
            <person name="Plotnikova E.G."/>
        </authorList>
    </citation>
    <scope>NUCLEOTIDE SEQUENCE [LARGE SCALE GENOMIC DNA]</scope>
    <source>
        <strain evidence="2 3">SMB17</strain>
    </source>
</reference>
<dbReference type="PROSITE" id="PS50077">
    <property type="entry name" value="HEAT_REPEAT"/>
    <property type="match status" value="1"/>
</dbReference>
<dbReference type="AlphaFoldDB" id="A0A1Q8TBF1"/>
<feature type="domain" description="YqcC-like" evidence="1">
    <location>
        <begin position="8"/>
        <end position="102"/>
    </location>
</feature>
<name>A0A1Q8TBF1_9GAMM</name>
<sequence length="108" mass="11850">MTAHDALMKALENLVATLRSVDMWRVEEPSAAAFASQQPFCVDTMAMPQWLRYVFVARLETLAEAESPLPASCDVAPAVDTWLKDASPSVRRVVTEAVAEVDRVVTEA</sequence>
<dbReference type="STRING" id="223900.GCA_000821045_02677"/>
<evidence type="ECO:0000259" key="1">
    <source>
        <dbReference type="Pfam" id="PF04287"/>
    </source>
</evidence>
<dbReference type="InterPro" id="IPR007384">
    <property type="entry name" value="UCP006257"/>
</dbReference>
<dbReference type="Gene3D" id="1.20.1440.40">
    <property type="entry name" value="YqcC-like"/>
    <property type="match status" value="1"/>
</dbReference>
<dbReference type="GO" id="GO:0044010">
    <property type="term" value="P:single-species biofilm formation"/>
    <property type="evidence" value="ECO:0007669"/>
    <property type="project" value="TreeGrafter"/>
</dbReference>
<dbReference type="InterPro" id="IPR023376">
    <property type="entry name" value="YqcC-like_dom"/>
</dbReference>
<accession>A0A1Q8TBF1</accession>
<proteinExistence type="predicted"/>
<dbReference type="EMBL" id="MSDQ01000029">
    <property type="protein sequence ID" value="OLO10992.1"/>
    <property type="molecule type" value="Genomic_DNA"/>
</dbReference>
<dbReference type="PANTHER" id="PTHR39586">
    <property type="entry name" value="CYTOPLASMIC PROTEIN-RELATED"/>
    <property type="match status" value="1"/>
</dbReference>
<dbReference type="InterPro" id="IPR036814">
    <property type="entry name" value="YqcC-like_sf"/>
</dbReference>
<dbReference type="Proteomes" id="UP000186806">
    <property type="component" value="Unassembled WGS sequence"/>
</dbReference>
<dbReference type="InterPro" id="IPR021133">
    <property type="entry name" value="HEAT_type_2"/>
</dbReference>
<gene>
    <name evidence="2" type="ORF">BTW10_12250</name>
</gene>
<dbReference type="Pfam" id="PF04287">
    <property type="entry name" value="DUF446"/>
    <property type="match status" value="1"/>
</dbReference>
<keyword evidence="3" id="KW-1185">Reference proteome</keyword>
<dbReference type="RefSeq" id="WP_075369649.1">
    <property type="nucleotide sequence ID" value="NZ_MSDQ01000029.1"/>
</dbReference>
<organism evidence="2 3">
    <name type="scientific">Chromohalobacter japonicus</name>
    <dbReference type="NCBI Taxonomy" id="223900"/>
    <lineage>
        <taxon>Bacteria</taxon>
        <taxon>Pseudomonadati</taxon>
        <taxon>Pseudomonadota</taxon>
        <taxon>Gammaproteobacteria</taxon>
        <taxon>Oceanospirillales</taxon>
        <taxon>Halomonadaceae</taxon>
        <taxon>Chromohalobacter</taxon>
    </lineage>
</organism>
<evidence type="ECO:0000313" key="2">
    <source>
        <dbReference type="EMBL" id="OLO10992.1"/>
    </source>
</evidence>
<dbReference type="SUPFAM" id="SSF158452">
    <property type="entry name" value="YqcC-like"/>
    <property type="match status" value="1"/>
</dbReference>
<comment type="caution">
    <text evidence="2">The sequence shown here is derived from an EMBL/GenBank/DDBJ whole genome shotgun (WGS) entry which is preliminary data.</text>
</comment>
<dbReference type="PANTHER" id="PTHR39586:SF1">
    <property type="entry name" value="CYTOPLASMIC PROTEIN"/>
    <property type="match status" value="1"/>
</dbReference>
<evidence type="ECO:0000313" key="3">
    <source>
        <dbReference type="Proteomes" id="UP000186806"/>
    </source>
</evidence>
<protein>
    <recommendedName>
        <fullName evidence="1">YqcC-like domain-containing protein</fullName>
    </recommendedName>
</protein>